<protein>
    <recommendedName>
        <fullName evidence="2">Pre-rRNA-processing protein RIX1 N-terminal domain-containing protein</fullName>
    </recommendedName>
</protein>
<dbReference type="Pfam" id="PF08167">
    <property type="entry name" value="RIX1"/>
    <property type="match status" value="1"/>
</dbReference>
<accession>R9PBV3</accession>
<dbReference type="AlphaFoldDB" id="R9PBV3"/>
<proteinExistence type="predicted"/>
<dbReference type="GeneID" id="24108436"/>
<dbReference type="Proteomes" id="UP000014071">
    <property type="component" value="Unassembled WGS sequence"/>
</dbReference>
<evidence type="ECO:0000313" key="4">
    <source>
        <dbReference type="Proteomes" id="UP000014071"/>
    </source>
</evidence>
<organism evidence="3 4">
    <name type="scientific">Pseudozyma hubeiensis (strain SY62)</name>
    <name type="common">Yeast</name>
    <dbReference type="NCBI Taxonomy" id="1305764"/>
    <lineage>
        <taxon>Eukaryota</taxon>
        <taxon>Fungi</taxon>
        <taxon>Dikarya</taxon>
        <taxon>Basidiomycota</taxon>
        <taxon>Ustilaginomycotina</taxon>
        <taxon>Ustilaginomycetes</taxon>
        <taxon>Ustilaginales</taxon>
        <taxon>Ustilaginaceae</taxon>
        <taxon>Pseudozyma</taxon>
    </lineage>
</organism>
<dbReference type="STRING" id="1305764.R9PBV3"/>
<sequence>MRNSDTWFFERLANFFEKEGKVYGSFKTLLLTLIRPIRIICRSQQAQVIQTPTTMSSSLLGSSNGMPAMELPAPARSASRLELLLNLVASSPFDSRQTDEVLTIISQSGLLAHVPQDETQHKLTVRINSLISSQNAFGYRLAHLWIQQDPAVWNDHLVTNAATWATQIVNLLSAPDKLLLQRQQSDLLLAAALQFAISHLFPENIASRQEFYRQVVHPNLPKVIIGLTQLLENIAAKQHAEGHAAFATQLHTVLVFTNRFLHAHPAQFRPVSSRILECVTAMLYRDDAMSIPLPIFNAAAAVLSSLHLTGALAAKGSEASGGSSRTTQSQLWQATIDNQIRLATEAWRHATSSYQITDLAPSSSDSQASTANKHLRPYPTDPLAATKVAHTRLALLLGTRGRSGLINLHLRGATSRPVPVPAGQLVTLALDVLRLDVASRFKPTAEAKVCSLQAAHLHTLQTRALALVAQVAITAPAAMSLEATRVLGDICRIAEANVNAAVSDAASVRVKLAAMRTLNVLVGRQGVALPLDPAGRVTLRLARLAVTQVARAVIQPAQALFGAGMGETRKSKKARLYESDSMFASSTSLKDRIRDLSVEEIASTQASLQILVAIHPHLTTSLSAVHYDQMQLTVQVVLALVECLVDSTSTNSATLRSKSAGSGAPSTEELLRDAVEALTDLCLDSTSSTLALVLPRAIPVLSRIAHAPSGAGSVAVRSVAERALMAVHASRKGKFVPVAKGVGFGPRAAGDLEAAPEGAKLGGASDVGHAIPVTSEALGSSIVGSSTAVLGGAKESAFEEGDDAVDGDEGAAETRMDVDAITAESAELFKSTGSDAATSATATTATGLGLGLPTSPRRSPIEKHVLSPDPVKPAHRPSTPRIGSPSTAHPAALSRTGSPTSDAVNLGPGGAFLSPGRLSTTSVSVAVAALPAITDAAVEAAAEVVETPAAVAEAVQDIIDDAPAREGAAAVEMGGVAAGQGRLFMGGGSDNDDDEDMPEIDMGESDEEDEEAEEAEEA</sequence>
<feature type="region of interest" description="Disordered" evidence="1">
    <location>
        <begin position="358"/>
        <end position="377"/>
    </location>
</feature>
<dbReference type="HOGENOM" id="CLU_296487_0_0_1"/>
<evidence type="ECO:0000256" key="1">
    <source>
        <dbReference type="SAM" id="MobiDB-lite"/>
    </source>
</evidence>
<dbReference type="OrthoDB" id="20900at2759"/>
<dbReference type="RefSeq" id="XP_012189157.1">
    <property type="nucleotide sequence ID" value="XM_012333767.1"/>
</dbReference>
<feature type="compositionally biased region" description="Acidic residues" evidence="1">
    <location>
        <begin position="990"/>
        <end position="1018"/>
    </location>
</feature>
<feature type="compositionally biased region" description="Polar residues" evidence="1">
    <location>
        <begin position="358"/>
        <end position="372"/>
    </location>
</feature>
<feature type="region of interest" description="Disordered" evidence="1">
    <location>
        <begin position="846"/>
        <end position="901"/>
    </location>
</feature>
<evidence type="ECO:0000313" key="3">
    <source>
        <dbReference type="EMBL" id="GAC95570.1"/>
    </source>
</evidence>
<evidence type="ECO:0000259" key="2">
    <source>
        <dbReference type="Pfam" id="PF08167"/>
    </source>
</evidence>
<feature type="domain" description="Pre-rRNA-processing protein RIX1 N-terminal" evidence="2">
    <location>
        <begin position="81"/>
        <end position="288"/>
    </location>
</feature>
<dbReference type="InterPro" id="IPR012583">
    <property type="entry name" value="RIX1_N"/>
</dbReference>
<keyword evidence="4" id="KW-1185">Reference proteome</keyword>
<dbReference type="eggNOG" id="ENOG502SAK5">
    <property type="taxonomic scope" value="Eukaryota"/>
</dbReference>
<dbReference type="EMBL" id="DF238795">
    <property type="protein sequence ID" value="GAC95570.1"/>
    <property type="molecule type" value="Genomic_DNA"/>
</dbReference>
<gene>
    <name evidence="3" type="ORF">PHSY_003146</name>
</gene>
<feature type="region of interest" description="Disordered" evidence="1">
    <location>
        <begin position="980"/>
        <end position="1018"/>
    </location>
</feature>
<name>R9PBV3_PSEHS</name>
<reference evidence="4" key="1">
    <citation type="journal article" date="2013" name="Genome Announc.">
        <title>Draft genome sequence of the basidiomycetous yeast-like fungus Pseudozyma hubeiensis SY62, which produces an abundant amount of the biosurfactant mannosylerythritol lipids.</title>
        <authorList>
            <person name="Konishi M."/>
            <person name="Hatada Y."/>
            <person name="Horiuchi J."/>
        </authorList>
    </citation>
    <scope>NUCLEOTIDE SEQUENCE [LARGE SCALE GENOMIC DNA]</scope>
    <source>
        <strain evidence="4">SY62</strain>
    </source>
</reference>
<feature type="compositionally biased region" description="Low complexity" evidence="1">
    <location>
        <begin position="846"/>
        <end position="855"/>
    </location>
</feature>